<protein>
    <submittedName>
        <fullName evidence="2">Uncharacterized protein</fullName>
    </submittedName>
</protein>
<reference evidence="2" key="1">
    <citation type="journal article" date="2015" name="Nature">
        <title>Complex archaea that bridge the gap between prokaryotes and eukaryotes.</title>
        <authorList>
            <person name="Spang A."/>
            <person name="Saw J.H."/>
            <person name="Jorgensen S.L."/>
            <person name="Zaremba-Niedzwiedzka K."/>
            <person name="Martijn J."/>
            <person name="Lind A.E."/>
            <person name="van Eijk R."/>
            <person name="Schleper C."/>
            <person name="Guy L."/>
            <person name="Ettema T.J."/>
        </authorList>
    </citation>
    <scope>NUCLEOTIDE SEQUENCE</scope>
</reference>
<accession>A0A0F9PQ95</accession>
<organism evidence="2">
    <name type="scientific">marine sediment metagenome</name>
    <dbReference type="NCBI Taxonomy" id="412755"/>
    <lineage>
        <taxon>unclassified sequences</taxon>
        <taxon>metagenomes</taxon>
        <taxon>ecological metagenomes</taxon>
    </lineage>
</organism>
<evidence type="ECO:0000313" key="2">
    <source>
        <dbReference type="EMBL" id="KKN33945.1"/>
    </source>
</evidence>
<proteinExistence type="predicted"/>
<feature type="region of interest" description="Disordered" evidence="1">
    <location>
        <begin position="1"/>
        <end position="61"/>
    </location>
</feature>
<dbReference type="EMBL" id="LAZR01002138">
    <property type="protein sequence ID" value="KKN33945.1"/>
    <property type="molecule type" value="Genomic_DNA"/>
</dbReference>
<dbReference type="AlphaFoldDB" id="A0A0F9PQ95"/>
<sequence length="268" mass="30736">MVGLECDRAGSTAAGDHRRGDNFRRRRGITRAPRPQGGTTPPAPSSGITVSRDPRSLRRKRRMERALSRCWLRCASRHATRGRAHLSRPFERLGRARCSTLRPVQPREERLQVTTRPGRRDGLRQRMYAHRPAGQAAMVGIGEPSRLAVALPRNANRRIRAMRLRRPMDQAHGVVGRLRVAEAWPIRRAPGRRAPMPRLPKRPSEHKLVFEASASRDHSARFCACVFRGQPVRHLKKLLDAIVLWLYEWEAEARKMPERDKRKRPPPC</sequence>
<gene>
    <name evidence="2" type="ORF">LCGC14_0798630</name>
</gene>
<name>A0A0F9PQ95_9ZZZZ</name>
<evidence type="ECO:0000256" key="1">
    <source>
        <dbReference type="SAM" id="MobiDB-lite"/>
    </source>
</evidence>
<comment type="caution">
    <text evidence="2">The sequence shown here is derived from an EMBL/GenBank/DDBJ whole genome shotgun (WGS) entry which is preliminary data.</text>
</comment>